<dbReference type="EMBL" id="VOFY01000021">
    <property type="protein sequence ID" value="KAA8581235.1"/>
    <property type="molecule type" value="Genomic_DNA"/>
</dbReference>
<sequence>MRRTSQWRSEELWRWRGEDEESHVRVSQLVAVDVILKHGLLHVVTDHGAEGTHSVALLVLLQFVLGYAGEALLAVTTHQRPLPAEIETASSQAVLVLPAVASPGWQMLPGLQQLVLQKLGLPLDVSVLLPLRSQFLLSVLQLADQSLTPHLKWT</sequence>
<dbReference type="AlphaFoldDB" id="A0A5J5CK40"/>
<dbReference type="Proteomes" id="UP000327493">
    <property type="component" value="Chromosome 21"/>
</dbReference>
<accession>A0A5J5CK40</accession>
<comment type="caution">
    <text evidence="1">The sequence shown here is derived from an EMBL/GenBank/DDBJ whole genome shotgun (WGS) entry which is preliminary data.</text>
</comment>
<evidence type="ECO:0000313" key="1">
    <source>
        <dbReference type="EMBL" id="KAA8581235.1"/>
    </source>
</evidence>
<evidence type="ECO:0000313" key="2">
    <source>
        <dbReference type="Proteomes" id="UP000327493"/>
    </source>
</evidence>
<organism evidence="1 2">
    <name type="scientific">Etheostoma spectabile</name>
    <name type="common">orangethroat darter</name>
    <dbReference type="NCBI Taxonomy" id="54343"/>
    <lineage>
        <taxon>Eukaryota</taxon>
        <taxon>Metazoa</taxon>
        <taxon>Chordata</taxon>
        <taxon>Craniata</taxon>
        <taxon>Vertebrata</taxon>
        <taxon>Euteleostomi</taxon>
        <taxon>Actinopterygii</taxon>
        <taxon>Neopterygii</taxon>
        <taxon>Teleostei</taxon>
        <taxon>Neoteleostei</taxon>
        <taxon>Acanthomorphata</taxon>
        <taxon>Eupercaria</taxon>
        <taxon>Perciformes</taxon>
        <taxon>Percoidei</taxon>
        <taxon>Percidae</taxon>
        <taxon>Etheostomatinae</taxon>
        <taxon>Etheostoma</taxon>
    </lineage>
</organism>
<proteinExistence type="predicted"/>
<keyword evidence="2" id="KW-1185">Reference proteome</keyword>
<reference evidence="1 2" key="1">
    <citation type="submission" date="2019-08" db="EMBL/GenBank/DDBJ databases">
        <title>A chromosome-level genome assembly, high-density linkage maps, and genome scans reveal the genomic architecture of hybrid incompatibilities underlying speciation via character displacement in darters (Percidae: Etheostominae).</title>
        <authorList>
            <person name="Moran R.L."/>
            <person name="Catchen J.M."/>
            <person name="Fuller R.C."/>
        </authorList>
    </citation>
    <scope>NUCLEOTIDE SEQUENCE [LARGE SCALE GENOMIC DNA]</scope>
    <source>
        <strain evidence="1">EspeVRDwgs_2016</strain>
        <tissue evidence="1">Muscle</tissue>
    </source>
</reference>
<protein>
    <submittedName>
        <fullName evidence="1">Uncharacterized protein</fullName>
    </submittedName>
</protein>
<name>A0A5J5CK40_9PERO</name>
<gene>
    <name evidence="1" type="ORF">FQN60_002816</name>
</gene>